<dbReference type="EMBL" id="CAGS01000308">
    <property type="protein sequence ID" value="CCF84679.1"/>
    <property type="molecule type" value="Genomic_DNA"/>
</dbReference>
<sequence length="280" mass="30657">MPNHSDLETLLAPFQPALGPYRERFAVSPVGDGTELIPAAALLERPTLSAAVERARQVYQAPDLRVAASLWNKHYNAALLPGVLSAMTLLGVSVNAAIANTSIVLRDGLPIALWVHDVADVGVYPHRLPRPSHCFRREHQRVPDLQRAVLAGLVNGHLELVIDRLHSLARVPREILWGNAGNLCADLYDRIAACSEVGEAAAEDRRALLELPASAAMVGPNPLYRSVRYEQAEDSSLTRANRVRRTCCLRYRLPDSDPCYVCPLLTSTERAALVKQCVVA</sequence>
<proteinExistence type="predicted"/>
<feature type="domain" description="Aerobactin siderophore biosynthesis IucA/IucC-like C-terminal" evidence="1">
    <location>
        <begin position="69"/>
        <end position="232"/>
    </location>
</feature>
<gene>
    <name evidence="2" type="ORF">NITHO_3760008</name>
</gene>
<organism evidence="2 3">
    <name type="scientific">Nitrolancea hollandica Lb</name>
    <dbReference type="NCBI Taxonomy" id="1129897"/>
    <lineage>
        <taxon>Bacteria</taxon>
        <taxon>Pseudomonadati</taxon>
        <taxon>Thermomicrobiota</taxon>
        <taxon>Thermomicrobia</taxon>
        <taxon>Sphaerobacterales</taxon>
        <taxon>Sphaerobacterineae</taxon>
        <taxon>Sphaerobacteraceae</taxon>
        <taxon>Nitrolancea</taxon>
    </lineage>
</organism>
<dbReference type="Pfam" id="PF06276">
    <property type="entry name" value="FhuF"/>
    <property type="match status" value="1"/>
</dbReference>
<dbReference type="Proteomes" id="UP000004221">
    <property type="component" value="Unassembled WGS sequence"/>
</dbReference>
<dbReference type="InterPro" id="IPR022770">
    <property type="entry name" value="IucA/IucC-like_C"/>
</dbReference>
<dbReference type="GO" id="GO:0003824">
    <property type="term" value="F:catalytic activity"/>
    <property type="evidence" value="ECO:0007669"/>
    <property type="project" value="UniProtKB-ARBA"/>
</dbReference>
<evidence type="ECO:0000313" key="3">
    <source>
        <dbReference type="Proteomes" id="UP000004221"/>
    </source>
</evidence>
<comment type="caution">
    <text evidence="2">The sequence shown here is derived from an EMBL/GenBank/DDBJ whole genome shotgun (WGS) entry which is preliminary data.</text>
</comment>
<evidence type="ECO:0000313" key="2">
    <source>
        <dbReference type="EMBL" id="CCF84679.1"/>
    </source>
</evidence>
<dbReference type="RefSeq" id="WP_008479017.1">
    <property type="nucleotide sequence ID" value="NZ_CAGS01000308.1"/>
</dbReference>
<protein>
    <recommendedName>
        <fullName evidence="1">Aerobactin siderophore biosynthesis IucA/IucC-like C-terminal domain-containing protein</fullName>
    </recommendedName>
</protein>
<dbReference type="AlphaFoldDB" id="I4EJ17"/>
<evidence type="ECO:0000259" key="1">
    <source>
        <dbReference type="Pfam" id="PF06276"/>
    </source>
</evidence>
<reference evidence="2 3" key="1">
    <citation type="journal article" date="2012" name="ISME J.">
        <title>Nitrification expanded: discovery, physiology and genomics of a nitrite-oxidizing bacterium from the phylum Chloroflexi.</title>
        <authorList>
            <person name="Sorokin D.Y."/>
            <person name="Lucker S."/>
            <person name="Vejmelkova D."/>
            <person name="Kostrikina N.A."/>
            <person name="Kleerebezem R."/>
            <person name="Rijpstra W.I."/>
            <person name="Damste J.S."/>
            <person name="Le Paslier D."/>
            <person name="Muyzer G."/>
            <person name="Wagner M."/>
            <person name="van Loosdrecht M.C."/>
            <person name="Daims H."/>
        </authorList>
    </citation>
    <scope>NUCLEOTIDE SEQUENCE [LARGE SCALE GENOMIC DNA]</scope>
    <source>
        <strain evidence="3">none</strain>
    </source>
</reference>
<accession>I4EJ17</accession>
<name>I4EJ17_9BACT</name>
<dbReference type="NCBIfam" id="TIGR03951">
    <property type="entry name" value="Fe_III_red_FhuF"/>
    <property type="match status" value="1"/>
</dbReference>
<dbReference type="Gene3D" id="1.10.510.40">
    <property type="match status" value="1"/>
</dbReference>
<dbReference type="InterPro" id="IPR008090">
    <property type="entry name" value="Fe_iron_reduct"/>
</dbReference>
<dbReference type="OrthoDB" id="480298at2"/>
<keyword evidence="3" id="KW-1185">Reference proteome</keyword>